<dbReference type="AlphaFoldDB" id="A0AAW1CU21"/>
<reference evidence="4 5" key="1">
    <citation type="submission" date="2022-12" db="EMBL/GenBank/DDBJ databases">
        <title>Chromosome-level genome assembly of true bugs.</title>
        <authorList>
            <person name="Ma L."/>
            <person name="Li H."/>
        </authorList>
    </citation>
    <scope>NUCLEOTIDE SEQUENCE [LARGE SCALE GENOMIC DNA]</scope>
    <source>
        <strain evidence="4">Lab_2022b</strain>
    </source>
</reference>
<dbReference type="Gene3D" id="2.120.10.30">
    <property type="entry name" value="TolB, C-terminal domain"/>
    <property type="match status" value="1"/>
</dbReference>
<dbReference type="PANTHER" id="PTHR10009">
    <property type="entry name" value="PROTEIN YELLOW-RELATED"/>
    <property type="match status" value="1"/>
</dbReference>
<dbReference type="GO" id="GO:0005576">
    <property type="term" value="C:extracellular region"/>
    <property type="evidence" value="ECO:0007669"/>
    <property type="project" value="UniProtKB-SubCell"/>
</dbReference>
<accession>A0AAW1CU21</accession>
<gene>
    <name evidence="4" type="ORF">O3M35_002751</name>
</gene>
<evidence type="ECO:0000313" key="4">
    <source>
        <dbReference type="EMBL" id="KAK9499779.1"/>
    </source>
</evidence>
<keyword evidence="3" id="KW-0964">Secreted</keyword>
<comment type="similarity">
    <text evidence="2">Belongs to the major royal jelly protein family.</text>
</comment>
<comment type="caution">
    <text evidence="4">The sequence shown here is derived from an EMBL/GenBank/DDBJ whole genome shotgun (WGS) entry which is preliminary data.</text>
</comment>
<evidence type="ECO:0008006" key="6">
    <source>
        <dbReference type="Google" id="ProtNLM"/>
    </source>
</evidence>
<keyword evidence="5" id="KW-1185">Reference proteome</keyword>
<evidence type="ECO:0000256" key="1">
    <source>
        <dbReference type="ARBA" id="ARBA00004613"/>
    </source>
</evidence>
<sequence>MKLPPFGYCNFTRELVCSMSLYPNGLFIGWDSNKQKRDYIKKGWYSPRNILPTRFQMVNDTVFLAIPRFRCGVPFSLGFVQLNDYCKAEPIMHPYPSWGINKAEEGHAGIVSAVDLQIDNNLILWVLDVGIIDTLTQPKFIAPPKIVGFCLNTGKMKFNFNLLELVNEHSRLQYIQVEVTGSKTYLYVSDAGTNSLIVWDTARSHAFKVQLPPQIMEGCNSDKADVLYIALLQMQCSKKSLYFTYLNSQSMYHVDTHRLRGQAWHGVVESDGQKPGRIVILGTDRYETMFFRLRGSPDVFLWNAMNEFRPENLYLAESIEGGRLPTHVTLGGKGLIWSLESNFPDFLGPPDKQCNAIGPSVKIHPIVRFCDEYMNATTAIKHEKRWCSNQKK</sequence>
<organism evidence="4 5">
    <name type="scientific">Rhynocoris fuscipes</name>
    <dbReference type="NCBI Taxonomy" id="488301"/>
    <lineage>
        <taxon>Eukaryota</taxon>
        <taxon>Metazoa</taxon>
        <taxon>Ecdysozoa</taxon>
        <taxon>Arthropoda</taxon>
        <taxon>Hexapoda</taxon>
        <taxon>Insecta</taxon>
        <taxon>Pterygota</taxon>
        <taxon>Neoptera</taxon>
        <taxon>Paraneoptera</taxon>
        <taxon>Hemiptera</taxon>
        <taxon>Heteroptera</taxon>
        <taxon>Panheteroptera</taxon>
        <taxon>Cimicomorpha</taxon>
        <taxon>Reduviidae</taxon>
        <taxon>Harpactorinae</taxon>
        <taxon>Harpactorini</taxon>
        <taxon>Rhynocoris</taxon>
    </lineage>
</organism>
<evidence type="ECO:0000313" key="5">
    <source>
        <dbReference type="Proteomes" id="UP001461498"/>
    </source>
</evidence>
<evidence type="ECO:0000256" key="3">
    <source>
        <dbReference type="ARBA" id="ARBA00022525"/>
    </source>
</evidence>
<dbReference type="EMBL" id="JAPXFL010000011">
    <property type="protein sequence ID" value="KAK9499779.1"/>
    <property type="molecule type" value="Genomic_DNA"/>
</dbReference>
<evidence type="ECO:0000256" key="2">
    <source>
        <dbReference type="ARBA" id="ARBA00009127"/>
    </source>
</evidence>
<dbReference type="InterPro" id="IPR011042">
    <property type="entry name" value="6-blade_b-propeller_TolB-like"/>
</dbReference>
<name>A0AAW1CU21_9HEMI</name>
<comment type="subcellular location">
    <subcellularLocation>
        <location evidence="1">Secreted</location>
    </subcellularLocation>
</comment>
<protein>
    <recommendedName>
        <fullName evidence="6">Bee-milk protein</fullName>
    </recommendedName>
</protein>
<dbReference type="InterPro" id="IPR017996">
    <property type="entry name" value="MRJP/yellow-related"/>
</dbReference>
<dbReference type="Pfam" id="PF03022">
    <property type="entry name" value="MRJP"/>
    <property type="match status" value="1"/>
</dbReference>
<proteinExistence type="inferred from homology"/>
<dbReference type="Proteomes" id="UP001461498">
    <property type="component" value="Unassembled WGS sequence"/>
</dbReference>
<dbReference type="PANTHER" id="PTHR10009:SF6">
    <property type="entry name" value="FI16876P1"/>
    <property type="match status" value="1"/>
</dbReference>